<dbReference type="InterPro" id="IPR000683">
    <property type="entry name" value="Gfo/Idh/MocA-like_OxRdtase_N"/>
</dbReference>
<dbReference type="AlphaFoldDB" id="L0FVF5"/>
<evidence type="ECO:0000313" key="3">
    <source>
        <dbReference type="EMBL" id="AGA77292.1"/>
    </source>
</evidence>
<dbReference type="Proteomes" id="UP000010796">
    <property type="component" value="Chromosome"/>
</dbReference>
<keyword evidence="4" id="KW-1185">Reference proteome</keyword>
<dbReference type="SUPFAM" id="SSF55347">
    <property type="entry name" value="Glyceraldehyde-3-phosphate dehydrogenase-like, C-terminal domain"/>
    <property type="match status" value="1"/>
</dbReference>
<accession>L0FVF5</accession>
<dbReference type="STRING" id="926556.Echvi_1021"/>
<protein>
    <submittedName>
        <fullName evidence="3">Putative dehydrogenase</fullName>
    </submittedName>
</protein>
<feature type="domain" description="Gfo/Idh/MocA-like oxidoreductase N-terminal" evidence="1">
    <location>
        <begin position="50"/>
        <end position="175"/>
    </location>
</feature>
<dbReference type="OrthoDB" id="9763611at2"/>
<dbReference type="EMBL" id="CP003346">
    <property type="protein sequence ID" value="AGA77292.1"/>
    <property type="molecule type" value="Genomic_DNA"/>
</dbReference>
<feature type="domain" description="Gfo/Idh/MocA-like oxidoreductase bacterial type C-terminal" evidence="2">
    <location>
        <begin position="216"/>
        <end position="430"/>
    </location>
</feature>
<evidence type="ECO:0000259" key="2">
    <source>
        <dbReference type="Pfam" id="PF19051"/>
    </source>
</evidence>
<dbReference type="Pfam" id="PF19051">
    <property type="entry name" value="GFO_IDH_MocA_C2"/>
    <property type="match status" value="1"/>
</dbReference>
<dbReference type="eggNOG" id="COG0673">
    <property type="taxonomic scope" value="Bacteria"/>
</dbReference>
<dbReference type="Gene3D" id="3.40.50.720">
    <property type="entry name" value="NAD(P)-binding Rossmann-like Domain"/>
    <property type="match status" value="1"/>
</dbReference>
<organism evidence="3 4">
    <name type="scientific">Echinicola vietnamensis (strain DSM 17526 / LMG 23754 / KMM 6221)</name>
    <dbReference type="NCBI Taxonomy" id="926556"/>
    <lineage>
        <taxon>Bacteria</taxon>
        <taxon>Pseudomonadati</taxon>
        <taxon>Bacteroidota</taxon>
        <taxon>Cytophagia</taxon>
        <taxon>Cytophagales</taxon>
        <taxon>Cyclobacteriaceae</taxon>
        <taxon>Echinicola</taxon>
    </lineage>
</organism>
<dbReference type="PANTHER" id="PTHR43818:SF5">
    <property type="entry name" value="OXIDOREDUCTASE FAMILY PROTEIN"/>
    <property type="match status" value="1"/>
</dbReference>
<dbReference type="Gene3D" id="3.30.360.10">
    <property type="entry name" value="Dihydrodipicolinate Reductase, domain 2"/>
    <property type="match status" value="1"/>
</dbReference>
<dbReference type="InterPro" id="IPR036291">
    <property type="entry name" value="NAD(P)-bd_dom_sf"/>
</dbReference>
<name>L0FVF5_ECHVK</name>
<dbReference type="PROSITE" id="PS51318">
    <property type="entry name" value="TAT"/>
    <property type="match status" value="1"/>
</dbReference>
<dbReference type="KEGG" id="evi:Echvi_1021"/>
<dbReference type="Pfam" id="PF01408">
    <property type="entry name" value="GFO_IDH_MocA"/>
    <property type="match status" value="1"/>
</dbReference>
<evidence type="ECO:0000313" key="4">
    <source>
        <dbReference type="Proteomes" id="UP000010796"/>
    </source>
</evidence>
<evidence type="ECO:0000259" key="1">
    <source>
        <dbReference type="Pfam" id="PF01408"/>
    </source>
</evidence>
<dbReference type="InterPro" id="IPR006311">
    <property type="entry name" value="TAT_signal"/>
</dbReference>
<sequence length="439" mass="49020">MDKNTKAGLSRRKFMGSSALSALGLSFLPHLGLGKSQEPSFSPLGISTVRLGFIGLGRQSYGIMQGMMNIPHVEIIAGCDVYGVKRERFQQTVSARYGKSPADIPVYERYQDLLAREDVDAVVIATPDFWHALMAIDACKAKKDVYLEKPLTYTIKEGQALVKAVRDNSVVLAVGSQQRSEHNFQYAVRMVQKGHIGKVKQVKANVGTPTSPKPFDLSKEEVPSDLNWDLWLGPIKPVPYNHELNPPITVDPVQHEQLWAAWRWYWETGGGLMTDWGAHMFDIGQWGIGMDRHGPVEIRPEKENEPLTFIYENGIVMTAEPFDGDTRGVRFIGDKGWIQVSRGGFKASDPELVVPEAKKSNVDAHPHYLDFIESVIRRKDPIASVEIGHSTCTVCTLGNIANKLGRQLRWNPAKQTFGQDAAAEELLHYDYENGYSLKT</sequence>
<dbReference type="SUPFAM" id="SSF51735">
    <property type="entry name" value="NAD(P)-binding Rossmann-fold domains"/>
    <property type="match status" value="1"/>
</dbReference>
<dbReference type="HOGENOM" id="CLU_023194_24_0_10"/>
<dbReference type="InterPro" id="IPR043906">
    <property type="entry name" value="Gfo/Idh/MocA_OxRdtase_bact_C"/>
</dbReference>
<dbReference type="RefSeq" id="WP_015264856.1">
    <property type="nucleotide sequence ID" value="NC_019904.1"/>
</dbReference>
<dbReference type="GO" id="GO:0000166">
    <property type="term" value="F:nucleotide binding"/>
    <property type="evidence" value="ECO:0007669"/>
    <property type="project" value="InterPro"/>
</dbReference>
<reference evidence="4" key="1">
    <citation type="submission" date="2012-02" db="EMBL/GenBank/DDBJ databases">
        <title>The complete genome of Echinicola vietnamensis DSM 17526.</title>
        <authorList>
            <person name="Lucas S."/>
            <person name="Copeland A."/>
            <person name="Lapidus A."/>
            <person name="Glavina del Rio T."/>
            <person name="Dalin E."/>
            <person name="Tice H."/>
            <person name="Bruce D."/>
            <person name="Goodwin L."/>
            <person name="Pitluck S."/>
            <person name="Peters L."/>
            <person name="Ovchinnikova G."/>
            <person name="Teshima H."/>
            <person name="Kyrpides N."/>
            <person name="Mavromatis K."/>
            <person name="Ivanova N."/>
            <person name="Brettin T."/>
            <person name="Detter J.C."/>
            <person name="Han C."/>
            <person name="Larimer F."/>
            <person name="Land M."/>
            <person name="Hauser L."/>
            <person name="Markowitz V."/>
            <person name="Cheng J.-F."/>
            <person name="Hugenholtz P."/>
            <person name="Woyke T."/>
            <person name="Wu D."/>
            <person name="Brambilla E."/>
            <person name="Klenk H.-P."/>
            <person name="Eisen J.A."/>
        </authorList>
    </citation>
    <scope>NUCLEOTIDE SEQUENCE [LARGE SCALE GENOMIC DNA]</scope>
    <source>
        <strain evidence="4">DSM 17526 / LMG 23754 / KMM 6221</strain>
    </source>
</reference>
<gene>
    <name evidence="3" type="ordered locus">Echvi_1021</name>
</gene>
<dbReference type="PANTHER" id="PTHR43818">
    <property type="entry name" value="BCDNA.GH03377"/>
    <property type="match status" value="1"/>
</dbReference>
<dbReference type="InterPro" id="IPR050463">
    <property type="entry name" value="Gfo/Idh/MocA_oxidrdct_glycsds"/>
</dbReference>
<proteinExistence type="predicted"/>
<dbReference type="PATRIC" id="fig|926556.3.peg.1059"/>